<evidence type="ECO:0000256" key="9">
    <source>
        <dbReference type="HAMAP-Rule" id="MF_00365"/>
    </source>
</evidence>
<dbReference type="NCBIfam" id="TIGR00611">
    <property type="entry name" value="recf"/>
    <property type="match status" value="1"/>
</dbReference>
<evidence type="ECO:0000313" key="13">
    <source>
        <dbReference type="Proteomes" id="UP000199128"/>
    </source>
</evidence>
<evidence type="ECO:0000256" key="2">
    <source>
        <dbReference type="ARBA" id="ARBA00022705"/>
    </source>
</evidence>
<evidence type="ECO:0000256" key="8">
    <source>
        <dbReference type="ARBA" id="ARBA00025401"/>
    </source>
</evidence>
<comment type="function">
    <text evidence="8 9">The RecF protein is involved in DNA metabolism; it is required for DNA replication and normal SOS inducibility. RecF binds preferentially to single-stranded, linear DNA. It also seems to bind ATP.</text>
</comment>
<keyword evidence="6 9" id="KW-0238">DNA-binding</keyword>
<evidence type="ECO:0000256" key="4">
    <source>
        <dbReference type="ARBA" id="ARBA00022763"/>
    </source>
</evidence>
<evidence type="ECO:0000259" key="10">
    <source>
        <dbReference type="Pfam" id="PF02463"/>
    </source>
</evidence>
<dbReference type="GO" id="GO:0003697">
    <property type="term" value="F:single-stranded DNA binding"/>
    <property type="evidence" value="ECO:0007669"/>
    <property type="project" value="UniProtKB-UniRule"/>
</dbReference>
<dbReference type="Gene3D" id="3.40.50.300">
    <property type="entry name" value="P-loop containing nucleotide triphosphate hydrolases"/>
    <property type="match status" value="1"/>
</dbReference>
<dbReference type="PANTHER" id="PTHR32182:SF0">
    <property type="entry name" value="DNA REPLICATION AND REPAIR PROTEIN RECF"/>
    <property type="match status" value="1"/>
</dbReference>
<proteinExistence type="inferred from homology"/>
<dbReference type="Proteomes" id="UP000199128">
    <property type="component" value="Unassembled WGS sequence"/>
</dbReference>
<evidence type="ECO:0000256" key="1">
    <source>
        <dbReference type="ARBA" id="ARBA00022490"/>
    </source>
</evidence>
<reference evidence="13 14" key="2">
    <citation type="submission" date="2016-10" db="EMBL/GenBank/DDBJ databases">
        <authorList>
            <person name="Varghese N."/>
            <person name="Submissions S."/>
        </authorList>
    </citation>
    <scope>NUCLEOTIDE SEQUENCE [LARGE SCALE GENOMIC DNA]</scope>
    <source>
        <strain evidence="13">KHGC19</strain>
        <strain evidence="11 14">WCP15</strain>
    </source>
</reference>
<dbReference type="Pfam" id="PF02463">
    <property type="entry name" value="SMC_N"/>
    <property type="match status" value="1"/>
</dbReference>
<comment type="subcellular location">
    <subcellularLocation>
        <location evidence="9">Cytoplasm</location>
    </subcellularLocation>
</comment>
<dbReference type="PANTHER" id="PTHR32182">
    <property type="entry name" value="DNA REPLICATION AND REPAIR PROTEIN RECF"/>
    <property type="match status" value="1"/>
</dbReference>
<dbReference type="GO" id="GO:0005737">
    <property type="term" value="C:cytoplasm"/>
    <property type="evidence" value="ECO:0007669"/>
    <property type="project" value="UniProtKB-SubCell"/>
</dbReference>
<dbReference type="GO" id="GO:0005524">
    <property type="term" value="F:ATP binding"/>
    <property type="evidence" value="ECO:0007669"/>
    <property type="project" value="UniProtKB-UniRule"/>
</dbReference>
<dbReference type="EMBL" id="FNWT01000003">
    <property type="protein sequence ID" value="SEH48034.1"/>
    <property type="molecule type" value="Genomic_DNA"/>
</dbReference>
<dbReference type="GO" id="GO:0000731">
    <property type="term" value="P:DNA synthesis involved in DNA repair"/>
    <property type="evidence" value="ECO:0007669"/>
    <property type="project" value="TreeGrafter"/>
</dbReference>
<keyword evidence="2 9" id="KW-0235">DNA replication</keyword>
<protein>
    <recommendedName>
        <fullName evidence="9">DNA replication and repair protein RecF</fullName>
    </recommendedName>
</protein>
<evidence type="ECO:0000256" key="7">
    <source>
        <dbReference type="ARBA" id="ARBA00023204"/>
    </source>
</evidence>
<reference evidence="12" key="1">
    <citation type="submission" date="2016-10" db="EMBL/GenBank/DDBJ databases">
        <authorList>
            <person name="de Groot N.N."/>
        </authorList>
    </citation>
    <scope>NUCLEOTIDE SEQUENCE [LARGE SCALE GENOMIC DNA]</scope>
    <source>
        <strain evidence="12">KHGC19</strain>
    </source>
</reference>
<organism evidence="12 13">
    <name type="scientific">Parafannyhessea umbonata</name>
    <dbReference type="NCBI Taxonomy" id="604330"/>
    <lineage>
        <taxon>Bacteria</taxon>
        <taxon>Bacillati</taxon>
        <taxon>Actinomycetota</taxon>
        <taxon>Coriobacteriia</taxon>
        <taxon>Coriobacteriales</taxon>
        <taxon>Atopobiaceae</taxon>
        <taxon>Parafannyhessea</taxon>
    </lineage>
</organism>
<keyword evidence="3 9" id="KW-0547">Nucleotide-binding</keyword>
<dbReference type="EMBL" id="FOGP01000004">
    <property type="protein sequence ID" value="SER53773.1"/>
    <property type="molecule type" value="Genomic_DNA"/>
</dbReference>
<name>A0A1H9Q1M6_9ACTN</name>
<keyword evidence="1 9" id="KW-0963">Cytoplasm</keyword>
<accession>A0A1H9Q1M6</accession>
<evidence type="ECO:0000313" key="12">
    <source>
        <dbReference type="EMBL" id="SER53773.1"/>
    </source>
</evidence>
<dbReference type="InterPro" id="IPR003395">
    <property type="entry name" value="RecF/RecN/SMC_N"/>
</dbReference>
<evidence type="ECO:0000256" key="3">
    <source>
        <dbReference type="ARBA" id="ARBA00022741"/>
    </source>
</evidence>
<dbReference type="Proteomes" id="UP000199135">
    <property type="component" value="Unassembled WGS sequence"/>
</dbReference>
<dbReference type="AlphaFoldDB" id="A0A1H9Q1M6"/>
<feature type="domain" description="RecF/RecN/SMC N-terminal" evidence="10">
    <location>
        <begin position="5"/>
        <end position="345"/>
    </location>
</feature>
<keyword evidence="14" id="KW-1185">Reference proteome</keyword>
<dbReference type="GO" id="GO:0006302">
    <property type="term" value="P:double-strand break repair"/>
    <property type="evidence" value="ECO:0007669"/>
    <property type="project" value="TreeGrafter"/>
</dbReference>
<feature type="binding site" evidence="9">
    <location>
        <begin position="32"/>
        <end position="39"/>
    </location>
    <ligand>
        <name>ATP</name>
        <dbReference type="ChEBI" id="CHEBI:30616"/>
    </ligand>
</feature>
<dbReference type="GO" id="GO:0006260">
    <property type="term" value="P:DNA replication"/>
    <property type="evidence" value="ECO:0007669"/>
    <property type="project" value="UniProtKB-UniRule"/>
</dbReference>
<comment type="similarity">
    <text evidence="9">Belongs to the RecF family.</text>
</comment>
<dbReference type="InterPro" id="IPR027417">
    <property type="entry name" value="P-loop_NTPase"/>
</dbReference>
<dbReference type="GO" id="GO:0009432">
    <property type="term" value="P:SOS response"/>
    <property type="evidence" value="ECO:0007669"/>
    <property type="project" value="UniProtKB-UniRule"/>
</dbReference>
<dbReference type="InterPro" id="IPR001238">
    <property type="entry name" value="DNA-binding_RecF"/>
</dbReference>
<keyword evidence="7 9" id="KW-0234">DNA repair</keyword>
<keyword evidence="5 9" id="KW-0067">ATP-binding</keyword>
<dbReference type="RefSeq" id="WP_078687311.1">
    <property type="nucleotide sequence ID" value="NZ_FNWT01000003.1"/>
</dbReference>
<sequence length="362" mass="40490">MGLLVRSLVLRNWRNFEEKSIDFSDGMTILCGHNAVGKTNTVEALQILTAGFSFRKPKPSQLIREDAASAKISARLEGDGRVIDVACEVDSKRRHFMRNGKKCTSQDLPESLMSVLFNPDDLSFVKRGASYRRDELDGFGRQANRGYGKVFSAYQRSVEQRNRLLKEDCPDLALLDAWDASVALGGAALLVARYRLFERLRTHLRAIYQEISEGEQVDCTYESSLGIDLAGRGRDEVCEAFAAKLCEMRSAELRRQQTLVGPQRDDLAFTINGRDARAFGSQGQQRSIVLAWKMAEVELSRELSGETPLLLLDDVMSELDEGRRGAMTRFVQGSIQTVVTTTNLGYFPQELLDAAKTVIMDE</sequence>
<keyword evidence="4 9" id="KW-0227">DNA damage</keyword>
<evidence type="ECO:0000256" key="5">
    <source>
        <dbReference type="ARBA" id="ARBA00022840"/>
    </source>
</evidence>
<dbReference type="Gene3D" id="1.20.1050.90">
    <property type="entry name" value="RecF/RecN/SMC, N-terminal domain"/>
    <property type="match status" value="1"/>
</dbReference>
<dbReference type="HAMAP" id="MF_00365">
    <property type="entry name" value="RecF"/>
    <property type="match status" value="1"/>
</dbReference>
<dbReference type="InterPro" id="IPR042174">
    <property type="entry name" value="RecF_2"/>
</dbReference>
<gene>
    <name evidence="9" type="primary">recF</name>
    <name evidence="12" type="ORF">SAMN05216446_1221</name>
    <name evidence="11" type="ORF">SAMN05216447_10398</name>
</gene>
<evidence type="ECO:0000256" key="6">
    <source>
        <dbReference type="ARBA" id="ARBA00023125"/>
    </source>
</evidence>
<keyword evidence="9" id="KW-0742">SOS response</keyword>
<dbReference type="SUPFAM" id="SSF52540">
    <property type="entry name" value="P-loop containing nucleoside triphosphate hydrolases"/>
    <property type="match status" value="1"/>
</dbReference>
<evidence type="ECO:0000313" key="14">
    <source>
        <dbReference type="Proteomes" id="UP000199135"/>
    </source>
</evidence>
<evidence type="ECO:0000313" key="11">
    <source>
        <dbReference type="EMBL" id="SEH48034.1"/>
    </source>
</evidence>